<dbReference type="InterPro" id="IPR008271">
    <property type="entry name" value="Ser/Thr_kinase_AS"/>
</dbReference>
<sequence>MDDKFEPRHVHFTELMKNQKEFKDLKNLLNDDISGATFEIKKFQYPENKEEYLCFRTYREVKNAYKDRERVFRKTKALYRELYILNQARHPCLVELLYFDIRPKIFDSAIVTRFYEFGSLAECFQNEQYKSWKNPTRYTLIMYGIARGIRYLHELKILHRDIKPENIVIDKNFKPHIGDFDLAKVANDDEYQSGEMGTLLYMAPEIQTINGQILFSYPADVFALAFVFYALTNGRNNRLILPKKDLYGKTQEEIIEFARKKIHENYVNGIMPQFKKNNLKHLNELISKMWSPNSKDRPTMNQVCRYLENYEYWFPGTDTDAFEEYKKEIDDYEKVQLRLIRKKHSYREDEAYLREKLDNAEEKEEKFQEIIDDMYNIDSSSVFTNFTYKEFRSLLKCSTHFNKEAEYALGLTFYFGFRGIPKNYVSTVYFLNRSKFHGNEKADQILSSILTEIVENEDKEKVHPEMTIDLEGEFFKDLKNPKSQLLMGMVNEGLGKNNEALSLYMKSAKSGSFEARGRVGSLLLKCGQKLDEAEVFLRQASKWKCNEHETVDENERKVALFDLGLLELYVKKEFDEAIEIFNSLLHDEHPDAAYYLSLAYSKKGDDENAEKFKKIAIEQFSSEF</sequence>
<dbReference type="PROSITE" id="PS50011">
    <property type="entry name" value="PROTEIN_KINASE_DOM"/>
    <property type="match status" value="1"/>
</dbReference>
<dbReference type="SUPFAM" id="SSF81901">
    <property type="entry name" value="HCP-like"/>
    <property type="match status" value="1"/>
</dbReference>
<protein>
    <recommendedName>
        <fullName evidence="2">Protein kinase domain-containing protein</fullName>
    </recommendedName>
</protein>
<dbReference type="InterPro" id="IPR011009">
    <property type="entry name" value="Kinase-like_dom_sf"/>
</dbReference>
<feature type="coiled-coil region" evidence="1">
    <location>
        <begin position="322"/>
        <end position="377"/>
    </location>
</feature>
<dbReference type="SUPFAM" id="SSF56112">
    <property type="entry name" value="Protein kinase-like (PK-like)"/>
    <property type="match status" value="1"/>
</dbReference>
<dbReference type="InterPro" id="IPR051681">
    <property type="entry name" value="Ser/Thr_Kinases-Pseudokinases"/>
</dbReference>
<accession>A0ABR2H0H7</accession>
<evidence type="ECO:0000313" key="3">
    <source>
        <dbReference type="EMBL" id="KAK8839446.1"/>
    </source>
</evidence>
<keyword evidence="4" id="KW-1185">Reference proteome</keyword>
<proteinExistence type="predicted"/>
<dbReference type="EMBL" id="JAPFFF010000051">
    <property type="protein sequence ID" value="KAK8839446.1"/>
    <property type="molecule type" value="Genomic_DNA"/>
</dbReference>
<keyword evidence="1" id="KW-0175">Coiled coil</keyword>
<dbReference type="PANTHER" id="PTHR44329:SF214">
    <property type="entry name" value="PROTEIN KINASE DOMAIN-CONTAINING PROTEIN"/>
    <property type="match status" value="1"/>
</dbReference>
<dbReference type="PROSITE" id="PS00108">
    <property type="entry name" value="PROTEIN_KINASE_ST"/>
    <property type="match status" value="1"/>
</dbReference>
<dbReference type="SMART" id="SM00220">
    <property type="entry name" value="S_TKc"/>
    <property type="match status" value="1"/>
</dbReference>
<dbReference type="InterPro" id="IPR011990">
    <property type="entry name" value="TPR-like_helical_dom_sf"/>
</dbReference>
<gene>
    <name evidence="3" type="ORF">M9Y10_031800</name>
</gene>
<evidence type="ECO:0000313" key="4">
    <source>
        <dbReference type="Proteomes" id="UP001470230"/>
    </source>
</evidence>
<dbReference type="Proteomes" id="UP001470230">
    <property type="component" value="Unassembled WGS sequence"/>
</dbReference>
<dbReference type="Gene3D" id="1.25.40.10">
    <property type="entry name" value="Tetratricopeptide repeat domain"/>
    <property type="match status" value="1"/>
</dbReference>
<dbReference type="Gene3D" id="1.10.510.10">
    <property type="entry name" value="Transferase(Phosphotransferase) domain 1"/>
    <property type="match status" value="1"/>
</dbReference>
<evidence type="ECO:0000256" key="1">
    <source>
        <dbReference type="SAM" id="Coils"/>
    </source>
</evidence>
<comment type="caution">
    <text evidence="3">The sequence shown here is derived from an EMBL/GenBank/DDBJ whole genome shotgun (WGS) entry which is preliminary data.</text>
</comment>
<organism evidence="3 4">
    <name type="scientific">Tritrichomonas musculus</name>
    <dbReference type="NCBI Taxonomy" id="1915356"/>
    <lineage>
        <taxon>Eukaryota</taxon>
        <taxon>Metamonada</taxon>
        <taxon>Parabasalia</taxon>
        <taxon>Tritrichomonadida</taxon>
        <taxon>Tritrichomonadidae</taxon>
        <taxon>Tritrichomonas</taxon>
    </lineage>
</organism>
<feature type="domain" description="Protein kinase" evidence="2">
    <location>
        <begin position="23"/>
        <end position="314"/>
    </location>
</feature>
<name>A0ABR2H0H7_9EUKA</name>
<reference evidence="3 4" key="1">
    <citation type="submission" date="2024-04" db="EMBL/GenBank/DDBJ databases">
        <title>Tritrichomonas musculus Genome.</title>
        <authorList>
            <person name="Alves-Ferreira E."/>
            <person name="Grigg M."/>
            <person name="Lorenzi H."/>
            <person name="Galac M."/>
        </authorList>
    </citation>
    <scope>NUCLEOTIDE SEQUENCE [LARGE SCALE GENOMIC DNA]</scope>
    <source>
        <strain evidence="3 4">EAF2021</strain>
    </source>
</reference>
<dbReference type="PANTHER" id="PTHR44329">
    <property type="entry name" value="SERINE/THREONINE-PROTEIN KINASE TNNI3K-RELATED"/>
    <property type="match status" value="1"/>
</dbReference>
<dbReference type="Pfam" id="PF00069">
    <property type="entry name" value="Pkinase"/>
    <property type="match status" value="1"/>
</dbReference>
<dbReference type="InterPro" id="IPR000719">
    <property type="entry name" value="Prot_kinase_dom"/>
</dbReference>
<evidence type="ECO:0000259" key="2">
    <source>
        <dbReference type="PROSITE" id="PS50011"/>
    </source>
</evidence>